<dbReference type="OrthoDB" id="1937549at2759"/>
<dbReference type="AlphaFoldDB" id="A0A9Q0L3I7"/>
<dbReference type="EMBL" id="JAMYWD010000001">
    <property type="protein sequence ID" value="KAJ4981817.1"/>
    <property type="molecule type" value="Genomic_DNA"/>
</dbReference>
<dbReference type="Proteomes" id="UP001141806">
    <property type="component" value="Unassembled WGS sequence"/>
</dbReference>
<feature type="compositionally biased region" description="Basic and acidic residues" evidence="1">
    <location>
        <begin position="175"/>
        <end position="188"/>
    </location>
</feature>
<keyword evidence="3" id="KW-1185">Reference proteome</keyword>
<feature type="compositionally biased region" description="Polar residues" evidence="1">
    <location>
        <begin position="29"/>
        <end position="49"/>
    </location>
</feature>
<accession>A0A9Q0L3I7</accession>
<feature type="compositionally biased region" description="Pro residues" evidence="1">
    <location>
        <begin position="127"/>
        <end position="136"/>
    </location>
</feature>
<proteinExistence type="predicted"/>
<evidence type="ECO:0000256" key="1">
    <source>
        <dbReference type="SAM" id="MobiDB-lite"/>
    </source>
</evidence>
<organism evidence="2 3">
    <name type="scientific">Protea cynaroides</name>
    <dbReference type="NCBI Taxonomy" id="273540"/>
    <lineage>
        <taxon>Eukaryota</taxon>
        <taxon>Viridiplantae</taxon>
        <taxon>Streptophyta</taxon>
        <taxon>Embryophyta</taxon>
        <taxon>Tracheophyta</taxon>
        <taxon>Spermatophyta</taxon>
        <taxon>Magnoliopsida</taxon>
        <taxon>Proteales</taxon>
        <taxon>Proteaceae</taxon>
        <taxon>Protea</taxon>
    </lineage>
</organism>
<comment type="caution">
    <text evidence="2">The sequence shown here is derived from an EMBL/GenBank/DDBJ whole genome shotgun (WGS) entry which is preliminary data.</text>
</comment>
<reference evidence="2" key="1">
    <citation type="journal article" date="2023" name="Plant J.">
        <title>The genome of the king protea, Protea cynaroides.</title>
        <authorList>
            <person name="Chang J."/>
            <person name="Duong T.A."/>
            <person name="Schoeman C."/>
            <person name="Ma X."/>
            <person name="Roodt D."/>
            <person name="Barker N."/>
            <person name="Li Z."/>
            <person name="Van de Peer Y."/>
            <person name="Mizrachi E."/>
        </authorList>
    </citation>
    <scope>NUCLEOTIDE SEQUENCE</scope>
    <source>
        <tissue evidence="2">Young leaves</tissue>
    </source>
</reference>
<name>A0A9Q0L3I7_9MAGN</name>
<protein>
    <submittedName>
        <fullName evidence="2">Uncharacterized protein</fullName>
    </submittedName>
</protein>
<feature type="compositionally biased region" description="Polar residues" evidence="1">
    <location>
        <begin position="1"/>
        <end position="12"/>
    </location>
</feature>
<evidence type="ECO:0000313" key="2">
    <source>
        <dbReference type="EMBL" id="KAJ4981817.1"/>
    </source>
</evidence>
<gene>
    <name evidence="2" type="ORF">NE237_032654</name>
</gene>
<feature type="compositionally biased region" description="Pro residues" evidence="1">
    <location>
        <begin position="60"/>
        <end position="90"/>
    </location>
</feature>
<sequence length="230" mass="25141">MARTNKYASINFNDIYDKKNHNNTTTKKPSSNFSATLNPQKNYLSTTRNHGGMLVLTRPSPKPQPPTPTPTPTPPQPKPADPIQTPPEPEPISLRPLGRTGTGSSPSPSPSPISLVKESATAIQPAKPEPFVPPHLRPGFAGREERVGQDAQRQQGFRQREFHGHHHGSPGQYTEDGRPKSGGYERMRGGGGGDSDLPVEMNRPSSGGWYGSYGHRSPASVNHHFHHQQF</sequence>
<feature type="region of interest" description="Disordered" evidence="1">
    <location>
        <begin position="1"/>
        <end position="230"/>
    </location>
</feature>
<dbReference type="PRINTS" id="PR01217">
    <property type="entry name" value="PRICHEXTENSN"/>
</dbReference>
<evidence type="ECO:0000313" key="3">
    <source>
        <dbReference type="Proteomes" id="UP001141806"/>
    </source>
</evidence>